<accession>R7TCV8</accession>
<keyword evidence="2" id="KW-0472">Membrane</keyword>
<keyword evidence="2" id="KW-1133">Transmembrane helix</keyword>
<reference evidence="3 5" key="2">
    <citation type="journal article" date="2013" name="Nature">
        <title>Insights into bilaterian evolution from three spiralian genomes.</title>
        <authorList>
            <person name="Simakov O."/>
            <person name="Marletaz F."/>
            <person name="Cho S.J."/>
            <person name="Edsinger-Gonzales E."/>
            <person name="Havlak P."/>
            <person name="Hellsten U."/>
            <person name="Kuo D.H."/>
            <person name="Larsson T."/>
            <person name="Lv J."/>
            <person name="Arendt D."/>
            <person name="Savage R."/>
            <person name="Osoegawa K."/>
            <person name="de Jong P."/>
            <person name="Grimwood J."/>
            <person name="Chapman J.A."/>
            <person name="Shapiro H."/>
            <person name="Aerts A."/>
            <person name="Otillar R.P."/>
            <person name="Terry A.Y."/>
            <person name="Boore J.L."/>
            <person name="Grigoriev I.V."/>
            <person name="Lindberg D.R."/>
            <person name="Seaver E.C."/>
            <person name="Weisblat D.A."/>
            <person name="Putnam N.H."/>
            <person name="Rokhsar D.S."/>
        </authorList>
    </citation>
    <scope>NUCLEOTIDE SEQUENCE</scope>
    <source>
        <strain evidence="3 5">I ESC-2004</strain>
    </source>
</reference>
<dbReference type="HOGENOM" id="CLU_1469589_0_0_1"/>
<evidence type="ECO:0000313" key="4">
    <source>
        <dbReference type="EnsemblMetazoa" id="CapteP204492"/>
    </source>
</evidence>
<dbReference type="EMBL" id="KB310433">
    <property type="protein sequence ID" value="ELT91588.1"/>
    <property type="molecule type" value="Genomic_DNA"/>
</dbReference>
<evidence type="ECO:0000256" key="2">
    <source>
        <dbReference type="SAM" id="Phobius"/>
    </source>
</evidence>
<feature type="transmembrane region" description="Helical" evidence="2">
    <location>
        <begin position="145"/>
        <end position="164"/>
    </location>
</feature>
<keyword evidence="5" id="KW-1185">Reference proteome</keyword>
<keyword evidence="2" id="KW-0812">Transmembrane</keyword>
<feature type="compositionally biased region" description="Polar residues" evidence="1">
    <location>
        <begin position="1"/>
        <end position="14"/>
    </location>
</feature>
<gene>
    <name evidence="3" type="ORF">CAPTEDRAFT_204492</name>
</gene>
<feature type="region of interest" description="Disordered" evidence="1">
    <location>
        <begin position="1"/>
        <end position="46"/>
    </location>
</feature>
<dbReference type="EMBL" id="AMQN01013733">
    <property type="status" value="NOT_ANNOTATED_CDS"/>
    <property type="molecule type" value="Genomic_DNA"/>
</dbReference>
<reference evidence="5" key="1">
    <citation type="submission" date="2012-12" db="EMBL/GenBank/DDBJ databases">
        <authorList>
            <person name="Hellsten U."/>
            <person name="Grimwood J."/>
            <person name="Chapman J.A."/>
            <person name="Shapiro H."/>
            <person name="Aerts A."/>
            <person name="Otillar R.P."/>
            <person name="Terry A.Y."/>
            <person name="Boore J.L."/>
            <person name="Simakov O."/>
            <person name="Marletaz F."/>
            <person name="Cho S.-J."/>
            <person name="Edsinger-Gonzales E."/>
            <person name="Havlak P."/>
            <person name="Kuo D.-H."/>
            <person name="Larsson T."/>
            <person name="Lv J."/>
            <person name="Arendt D."/>
            <person name="Savage R."/>
            <person name="Osoegawa K."/>
            <person name="de Jong P."/>
            <person name="Lindberg D.R."/>
            <person name="Seaver E.C."/>
            <person name="Weisblat D.A."/>
            <person name="Putnam N.H."/>
            <person name="Grigoriev I.V."/>
            <person name="Rokhsar D.S."/>
        </authorList>
    </citation>
    <scope>NUCLEOTIDE SEQUENCE</scope>
    <source>
        <strain evidence="5">I ESC-2004</strain>
    </source>
</reference>
<evidence type="ECO:0000256" key="1">
    <source>
        <dbReference type="SAM" id="MobiDB-lite"/>
    </source>
</evidence>
<reference evidence="4" key="3">
    <citation type="submission" date="2015-06" db="UniProtKB">
        <authorList>
            <consortium name="EnsemblMetazoa"/>
        </authorList>
    </citation>
    <scope>IDENTIFICATION</scope>
</reference>
<proteinExistence type="predicted"/>
<name>R7TCV8_CAPTE</name>
<sequence>MSQTERTPILNSGHFQPPAYGGEPPPSYDEGALGPPPEYPGNPSGSQNVLVVRSSFRLADSLAPRGPVLMYSREYHGAALPSDRTVPEAMDEIEGYIGTTFETMVIPPPPCGEPEPRCYVPSENFPNARCLLRVNQRIDGVNKSVRFLFVCNFCLLAVLAHLIYSGHMAITTYQDNPVEGNTLF</sequence>
<dbReference type="AlphaFoldDB" id="R7TCV8"/>
<dbReference type="Proteomes" id="UP000014760">
    <property type="component" value="Unassembled WGS sequence"/>
</dbReference>
<organism evidence="3">
    <name type="scientific">Capitella teleta</name>
    <name type="common">Polychaete worm</name>
    <dbReference type="NCBI Taxonomy" id="283909"/>
    <lineage>
        <taxon>Eukaryota</taxon>
        <taxon>Metazoa</taxon>
        <taxon>Spiralia</taxon>
        <taxon>Lophotrochozoa</taxon>
        <taxon>Annelida</taxon>
        <taxon>Polychaeta</taxon>
        <taxon>Sedentaria</taxon>
        <taxon>Scolecida</taxon>
        <taxon>Capitellidae</taxon>
        <taxon>Capitella</taxon>
    </lineage>
</organism>
<protein>
    <submittedName>
        <fullName evidence="3 4">Uncharacterized protein</fullName>
    </submittedName>
</protein>
<evidence type="ECO:0000313" key="5">
    <source>
        <dbReference type="Proteomes" id="UP000014760"/>
    </source>
</evidence>
<evidence type="ECO:0000313" key="3">
    <source>
        <dbReference type="EMBL" id="ELT91588.1"/>
    </source>
</evidence>
<dbReference type="EnsemblMetazoa" id="CapteT204492">
    <property type="protein sequence ID" value="CapteP204492"/>
    <property type="gene ID" value="CapteG204492"/>
</dbReference>